<protein>
    <submittedName>
        <fullName evidence="2">Uncharacterized protein</fullName>
    </submittedName>
</protein>
<sequence>MAARTGGIFDYCWDRNPNKAGRCVLNAGHKGNHCDWYARRSSSPPTRGRSASAPRGH</sequence>
<keyword evidence="3" id="KW-1185">Reference proteome</keyword>
<proteinExistence type="predicted"/>
<feature type="compositionally biased region" description="Low complexity" evidence="1">
    <location>
        <begin position="39"/>
        <end position="57"/>
    </location>
</feature>
<gene>
    <name evidence="2" type="ORF">P8A19_40965</name>
</gene>
<dbReference type="EMBL" id="CP120988">
    <property type="protein sequence ID" value="WLQ61393.1"/>
    <property type="molecule type" value="Genomic_DNA"/>
</dbReference>
<evidence type="ECO:0000313" key="3">
    <source>
        <dbReference type="Proteomes" id="UP001235744"/>
    </source>
</evidence>
<reference evidence="2 3" key="1">
    <citation type="submission" date="2023-03" db="EMBL/GenBank/DDBJ databases">
        <title>Isolation and description of six Streptomyces strains from soil environments, able to metabolize different microbial glucans.</title>
        <authorList>
            <person name="Widen T."/>
            <person name="Larsbrink J."/>
        </authorList>
    </citation>
    <scope>NUCLEOTIDE SEQUENCE [LARGE SCALE GENOMIC DNA]</scope>
    <source>
        <strain evidence="2 3">Alt2</strain>
    </source>
</reference>
<evidence type="ECO:0000256" key="1">
    <source>
        <dbReference type="SAM" id="MobiDB-lite"/>
    </source>
</evidence>
<dbReference type="Proteomes" id="UP001235744">
    <property type="component" value="Chromosome"/>
</dbReference>
<dbReference type="RefSeq" id="WP_306068578.1">
    <property type="nucleotide sequence ID" value="NZ_CP120988.1"/>
</dbReference>
<organism evidence="2 3">
    <name type="scientific">Streptomyces poriferorum</name>
    <dbReference type="NCBI Taxonomy" id="2798799"/>
    <lineage>
        <taxon>Bacteria</taxon>
        <taxon>Bacillati</taxon>
        <taxon>Actinomycetota</taxon>
        <taxon>Actinomycetes</taxon>
        <taxon>Kitasatosporales</taxon>
        <taxon>Streptomycetaceae</taxon>
        <taxon>Streptomyces</taxon>
    </lineage>
</organism>
<accession>A0ABY9J588</accession>
<evidence type="ECO:0000313" key="2">
    <source>
        <dbReference type="EMBL" id="WLQ61393.1"/>
    </source>
</evidence>
<name>A0ABY9J588_9ACTN</name>
<feature type="region of interest" description="Disordered" evidence="1">
    <location>
        <begin position="36"/>
        <end position="57"/>
    </location>
</feature>